<feature type="region of interest" description="Disordered" evidence="8">
    <location>
        <begin position="440"/>
        <end position="489"/>
    </location>
</feature>
<evidence type="ECO:0000313" key="10">
    <source>
        <dbReference type="Proteomes" id="UP000886653"/>
    </source>
</evidence>
<dbReference type="OrthoDB" id="7340501at2759"/>
<comment type="subcellular location">
    <subcellularLocation>
        <location evidence="1">Nucleus</location>
    </subcellularLocation>
</comment>
<name>A0A9P6TG49_9BASI</name>
<organism evidence="9 10">
    <name type="scientific">Cronartium quercuum f. sp. fusiforme G11</name>
    <dbReference type="NCBI Taxonomy" id="708437"/>
    <lineage>
        <taxon>Eukaryota</taxon>
        <taxon>Fungi</taxon>
        <taxon>Dikarya</taxon>
        <taxon>Basidiomycota</taxon>
        <taxon>Pucciniomycotina</taxon>
        <taxon>Pucciniomycetes</taxon>
        <taxon>Pucciniales</taxon>
        <taxon>Coleosporiaceae</taxon>
        <taxon>Cronartium</taxon>
    </lineage>
</organism>
<dbReference type="SUPFAM" id="SSF53067">
    <property type="entry name" value="Actin-like ATPase domain"/>
    <property type="match status" value="2"/>
</dbReference>
<feature type="compositionally biased region" description="Basic and acidic residues" evidence="8">
    <location>
        <begin position="445"/>
        <end position="478"/>
    </location>
</feature>
<feature type="region of interest" description="Disordered" evidence="8">
    <location>
        <begin position="1"/>
        <end position="31"/>
    </location>
</feature>
<dbReference type="AlphaFoldDB" id="A0A9P6TG49"/>
<dbReference type="InterPro" id="IPR004000">
    <property type="entry name" value="Actin"/>
</dbReference>
<dbReference type="FunFam" id="3.30.420.40:FF:000058">
    <property type="entry name" value="Putative actin-related protein 5"/>
    <property type="match status" value="1"/>
</dbReference>
<dbReference type="Pfam" id="PF00022">
    <property type="entry name" value="Actin"/>
    <property type="match status" value="2"/>
</dbReference>
<keyword evidence="4" id="KW-0175">Coiled coil</keyword>
<keyword evidence="5" id="KW-0804">Transcription</keyword>
<accession>A0A9P6TG49</accession>
<feature type="region of interest" description="Disordered" evidence="8">
    <location>
        <begin position="407"/>
        <end position="426"/>
    </location>
</feature>
<evidence type="ECO:0000256" key="6">
    <source>
        <dbReference type="ARBA" id="ARBA00023242"/>
    </source>
</evidence>
<dbReference type="InterPro" id="IPR043129">
    <property type="entry name" value="ATPase_NBD"/>
</dbReference>
<evidence type="ECO:0000256" key="8">
    <source>
        <dbReference type="SAM" id="MobiDB-lite"/>
    </source>
</evidence>
<protein>
    <recommendedName>
        <fullName evidence="11">Actin-related protein 5</fullName>
    </recommendedName>
</protein>
<evidence type="ECO:0000256" key="3">
    <source>
        <dbReference type="ARBA" id="ARBA00023015"/>
    </source>
</evidence>
<keyword evidence="2" id="KW-0227">DNA damage</keyword>
<reference evidence="9" key="1">
    <citation type="submission" date="2013-11" db="EMBL/GenBank/DDBJ databases">
        <title>Genome sequence of the fusiform rust pathogen reveals effectors for host alternation and coevolution with pine.</title>
        <authorList>
            <consortium name="DOE Joint Genome Institute"/>
            <person name="Smith K."/>
            <person name="Pendleton A."/>
            <person name="Kubisiak T."/>
            <person name="Anderson C."/>
            <person name="Salamov A."/>
            <person name="Aerts A."/>
            <person name="Riley R."/>
            <person name="Clum A."/>
            <person name="Lindquist E."/>
            <person name="Ence D."/>
            <person name="Campbell M."/>
            <person name="Kronenberg Z."/>
            <person name="Feau N."/>
            <person name="Dhillon B."/>
            <person name="Hamelin R."/>
            <person name="Burleigh J."/>
            <person name="Smith J."/>
            <person name="Yandell M."/>
            <person name="Nelson C."/>
            <person name="Grigoriev I."/>
            <person name="Davis J."/>
        </authorList>
    </citation>
    <scope>NUCLEOTIDE SEQUENCE</scope>
    <source>
        <strain evidence="9">G11</strain>
    </source>
</reference>
<dbReference type="Proteomes" id="UP000886653">
    <property type="component" value="Unassembled WGS sequence"/>
</dbReference>
<keyword evidence="6" id="KW-0539">Nucleus</keyword>
<dbReference type="Gene3D" id="2.30.36.70">
    <property type="entry name" value="Actin, Chain A, domain 2"/>
    <property type="match status" value="1"/>
</dbReference>
<evidence type="ECO:0000256" key="4">
    <source>
        <dbReference type="ARBA" id="ARBA00023054"/>
    </source>
</evidence>
<dbReference type="GO" id="GO:0006974">
    <property type="term" value="P:DNA damage response"/>
    <property type="evidence" value="ECO:0007669"/>
    <property type="project" value="UniProtKB-KW"/>
</dbReference>
<dbReference type="CDD" id="cd10211">
    <property type="entry name" value="ASKHA_NBD_Arp5"/>
    <property type="match status" value="1"/>
</dbReference>
<comment type="caution">
    <text evidence="9">The sequence shown here is derived from an EMBL/GenBank/DDBJ whole genome shotgun (WGS) entry which is preliminary data.</text>
</comment>
<comment type="similarity">
    <text evidence="7">Belongs to the actin family.</text>
</comment>
<keyword evidence="3" id="KW-0805">Transcription regulation</keyword>
<proteinExistence type="inferred from homology"/>
<dbReference type="PANTHER" id="PTHR11937">
    <property type="entry name" value="ACTIN"/>
    <property type="match status" value="1"/>
</dbReference>
<gene>
    <name evidence="9" type="ORF">CROQUDRAFT_71845</name>
</gene>
<evidence type="ECO:0000256" key="2">
    <source>
        <dbReference type="ARBA" id="ARBA00022763"/>
    </source>
</evidence>
<dbReference type="Gene3D" id="3.30.420.40">
    <property type="match status" value="4"/>
</dbReference>
<evidence type="ECO:0008006" key="11">
    <source>
        <dbReference type="Google" id="ProtNLM"/>
    </source>
</evidence>
<dbReference type="SMART" id="SM00268">
    <property type="entry name" value="ACTIN"/>
    <property type="match status" value="1"/>
</dbReference>
<sequence length="787" mass="90091">MSSPQTYNSRVLLKFDPSTPPTPLIDPSRPRKTVYKVPERPQATSPPYLEANVYQAQYATDSVPIVIDNGSCSVRAGYATMETPYLDTESIISRYRDRKTNRTIQLAGSECYVDAASRSNIRPMHEEGVVCNYDSMEGMLDHIFLKLAVAGDSVNHPILMSETLCNPVYARGLMSELLFETYHAPSVSYGIDSLFSYYDTHHYLPREQQTSLVISSSHSSTTIIPIVAGIPHVAQSRRLNWGGMQESEYLLRLMQLKYSTFPSRMTSFQAFELVQEHCLFSTSFPEDIRKLEDPDYLAEVNRIIQFPFNVVEVVEKTEAELAVQAEKKRLAGLRLQEQTARIRMEKLIQKEADLEAFLEIQSWKNREGKAKYQERLSLEGFDNDEELDTLIKKTQVQLKKARNKDLGIEEEAEKGEPSFPLVDTPDHALDEEGLKEKRRQKLMKAGHDARQRAKAEREAEKLRLEEEQRREEEARQADPEQWLSKVRSHHENLVQKIKERKKRKLQLSDRKSHAAQQRMKTIATLASDQVPEKTATGNKKRKKANDDTFGADDADWAVYRDVVGADESADEEDEILELLSVEKQLLEYDSAFTIEHTNERQNLKRQSLLHAFYKGISPTHDDSNMIVAALETEGNVEQNAQLHINVERIRVPEPLYQPHVAGVDHAGLVEAVQYVLKEFSQDVQDQLTAASPLSFELHCYIIGGHTLLPNFDIRLMNSLRPILPTSSPLELYRPNSTPYDLRLSPWKGMARWSQTDEFRDSGITRAMYDECGHEYLVEHRFGNRLGF</sequence>
<feature type="region of interest" description="Disordered" evidence="8">
    <location>
        <begin position="528"/>
        <end position="548"/>
    </location>
</feature>
<keyword evidence="10" id="KW-1185">Reference proteome</keyword>
<dbReference type="Gene3D" id="3.90.640.10">
    <property type="entry name" value="Actin, Chain A, domain 4"/>
    <property type="match status" value="2"/>
</dbReference>
<dbReference type="FunFam" id="3.30.420.40:FF:000122">
    <property type="entry name" value="ARP5 actin-related protein 5 homolog"/>
    <property type="match status" value="1"/>
</dbReference>
<evidence type="ECO:0000256" key="5">
    <source>
        <dbReference type="ARBA" id="ARBA00023163"/>
    </source>
</evidence>
<evidence type="ECO:0000256" key="7">
    <source>
        <dbReference type="RuleBase" id="RU000487"/>
    </source>
</evidence>
<evidence type="ECO:0000313" key="9">
    <source>
        <dbReference type="EMBL" id="KAG0151386.1"/>
    </source>
</evidence>
<dbReference type="EMBL" id="MU167213">
    <property type="protein sequence ID" value="KAG0151386.1"/>
    <property type="molecule type" value="Genomic_DNA"/>
</dbReference>
<evidence type="ECO:0000256" key="1">
    <source>
        <dbReference type="ARBA" id="ARBA00004123"/>
    </source>
</evidence>
<dbReference type="GO" id="GO:0005634">
    <property type="term" value="C:nucleus"/>
    <property type="evidence" value="ECO:0007669"/>
    <property type="project" value="UniProtKB-SubCell"/>
</dbReference>